<dbReference type="Proteomes" id="UP000593605">
    <property type="component" value="Chromosome"/>
</dbReference>
<keyword evidence="2" id="KW-0808">Transferase</keyword>
<dbReference type="PANTHER" id="PTHR43449:SF3">
    <property type="entry name" value="POLYMERASE NUCLEOTIDYL TRANSFERASE DOMAIN-CONTAINING PROTEIN"/>
    <property type="match status" value="1"/>
</dbReference>
<evidence type="ECO:0000259" key="1">
    <source>
        <dbReference type="Pfam" id="PF01909"/>
    </source>
</evidence>
<name>A0A7M1T677_9FLAO</name>
<proteinExistence type="predicted"/>
<evidence type="ECO:0000313" key="3">
    <source>
        <dbReference type="Proteomes" id="UP000593605"/>
    </source>
</evidence>
<organism evidence="2 3">
    <name type="scientific">Cruoricaptor ignavus</name>
    <dbReference type="NCBI Taxonomy" id="1118202"/>
    <lineage>
        <taxon>Bacteria</taxon>
        <taxon>Pseudomonadati</taxon>
        <taxon>Bacteroidota</taxon>
        <taxon>Flavobacteriia</taxon>
        <taxon>Flavobacteriales</taxon>
        <taxon>Weeksellaceae</taxon>
        <taxon>Cruoricaptor</taxon>
    </lineage>
</organism>
<dbReference type="AlphaFoldDB" id="A0A7M1T677"/>
<feature type="domain" description="Polymerase nucleotidyl transferase" evidence="1">
    <location>
        <begin position="11"/>
        <end position="72"/>
    </location>
</feature>
<sequence length="99" mass="11233">MDQAAAINLARQYKSCVQRLIEDAELIMFGSFAKGSFTDDSDIDIAIIVDEMQGDYFDIVPKLWELRGEIDSRIEPVMIEKNFDPSGFLAEVERTGIRI</sequence>
<dbReference type="GO" id="GO:0016779">
    <property type="term" value="F:nucleotidyltransferase activity"/>
    <property type="evidence" value="ECO:0007669"/>
    <property type="project" value="InterPro"/>
</dbReference>
<reference evidence="2 3" key="1">
    <citation type="submission" date="2020-10" db="EMBL/GenBank/DDBJ databases">
        <title>Complete genome of Cruoricapor ignavus strain M1214 isolated from the blood culture of a febrile patient.</title>
        <authorList>
            <person name="Guglielmino C.J.D."/>
        </authorList>
    </citation>
    <scope>NUCLEOTIDE SEQUENCE [LARGE SCALE GENOMIC DNA]</scope>
    <source>
        <strain evidence="2 3">M1214</strain>
    </source>
</reference>
<dbReference type="EMBL" id="CP063145">
    <property type="protein sequence ID" value="QOR74554.1"/>
    <property type="molecule type" value="Genomic_DNA"/>
</dbReference>
<evidence type="ECO:0000313" key="2">
    <source>
        <dbReference type="EMBL" id="QOR74554.1"/>
    </source>
</evidence>
<dbReference type="Pfam" id="PF01909">
    <property type="entry name" value="NTP_transf_2"/>
    <property type="match status" value="1"/>
</dbReference>
<dbReference type="RefSeq" id="WP_193440546.1">
    <property type="nucleotide sequence ID" value="NZ_CP063145.1"/>
</dbReference>
<dbReference type="InterPro" id="IPR002934">
    <property type="entry name" value="Polymerase_NTP_transf_dom"/>
</dbReference>
<accession>A0A7M1T677</accession>
<dbReference type="Gene3D" id="3.30.460.10">
    <property type="entry name" value="Beta Polymerase, domain 2"/>
    <property type="match status" value="1"/>
</dbReference>
<dbReference type="KEGG" id="civ:IMZ16_03725"/>
<dbReference type="PANTHER" id="PTHR43449">
    <property type="entry name" value="NUCLEOTIDYLTRANSFERASE"/>
    <property type="match status" value="1"/>
</dbReference>
<gene>
    <name evidence="2" type="ORF">IMZ16_03725</name>
</gene>
<protein>
    <submittedName>
        <fullName evidence="2">Nucleotidyltransferase domain-containing protein</fullName>
    </submittedName>
</protein>
<dbReference type="SUPFAM" id="SSF81301">
    <property type="entry name" value="Nucleotidyltransferase"/>
    <property type="match status" value="1"/>
</dbReference>
<dbReference type="InterPro" id="IPR043519">
    <property type="entry name" value="NT_sf"/>
</dbReference>